<sequence length="280" mass="29558">MPGLVGADVDQLRALSRRFTVAADRLRGVVTEISGRLNAVGWAGPDSERFRAQWQHESVGRLRSVADALQEAAMVLQRNADEQDQASSATGGWGWPGDLGAQPWFLRPGGGLPDPGMTPVSPHNGAGPRWSFPNPFAEYRGFVEKTPIWPISVGTAIAMTPLGAAMDRADVTALAFDDRLGPGDKLAESAHLAVDLGGGGLRQAGFDTRNPALYLGGVAVSQWGDVVSEAAKADFSRPTVANNVDFITAHPGEAFAAARDAVLGYLPTLISNFTVNPFGK</sequence>
<keyword evidence="2" id="KW-1185">Reference proteome</keyword>
<dbReference type="InterPro" id="IPR036689">
    <property type="entry name" value="ESAT-6-like_sf"/>
</dbReference>
<gene>
    <name evidence="1" type="ORF">KIH27_19260</name>
</gene>
<name>A0ABS5RS00_9MYCO</name>
<dbReference type="SUPFAM" id="SSF140453">
    <property type="entry name" value="EsxAB dimer-like"/>
    <property type="match status" value="1"/>
</dbReference>
<evidence type="ECO:0000313" key="2">
    <source>
        <dbReference type="Proteomes" id="UP001519535"/>
    </source>
</evidence>
<dbReference type="Gene3D" id="1.10.287.1060">
    <property type="entry name" value="ESAT-6-like"/>
    <property type="match status" value="1"/>
</dbReference>
<accession>A0ABS5RS00</accession>
<protein>
    <submittedName>
        <fullName evidence="1">WXG100 family type VII secretion target</fullName>
    </submittedName>
</protein>
<proteinExistence type="predicted"/>
<dbReference type="Proteomes" id="UP001519535">
    <property type="component" value="Unassembled WGS sequence"/>
</dbReference>
<comment type="caution">
    <text evidence="1">The sequence shown here is derived from an EMBL/GenBank/DDBJ whole genome shotgun (WGS) entry which is preliminary data.</text>
</comment>
<evidence type="ECO:0000313" key="1">
    <source>
        <dbReference type="EMBL" id="MBS9535729.1"/>
    </source>
</evidence>
<dbReference type="EMBL" id="JAHCLR010000057">
    <property type="protein sequence ID" value="MBS9535729.1"/>
    <property type="molecule type" value="Genomic_DNA"/>
</dbReference>
<reference evidence="1 2" key="1">
    <citation type="submission" date="2021-05" db="EMBL/GenBank/DDBJ databases">
        <title>Mycobacterium acidophilum sp. nov., an extremely acid-tolerant member of the genus Mycobacterium.</title>
        <authorList>
            <person name="Xia J."/>
        </authorList>
    </citation>
    <scope>NUCLEOTIDE SEQUENCE [LARGE SCALE GENOMIC DNA]</scope>
    <source>
        <strain evidence="1 2">M1</strain>
    </source>
</reference>
<organism evidence="1 2">
    <name type="scientific">Mycolicibacter acidiphilus</name>
    <dbReference type="NCBI Taxonomy" id="2835306"/>
    <lineage>
        <taxon>Bacteria</taxon>
        <taxon>Bacillati</taxon>
        <taxon>Actinomycetota</taxon>
        <taxon>Actinomycetes</taxon>
        <taxon>Mycobacteriales</taxon>
        <taxon>Mycobacteriaceae</taxon>
        <taxon>Mycolicibacter</taxon>
    </lineage>
</organism>